<dbReference type="InterPro" id="IPR050680">
    <property type="entry name" value="YpeA/RimI_acetyltransf"/>
</dbReference>
<dbReference type="InterPro" id="IPR016181">
    <property type="entry name" value="Acyl_CoA_acyltransferase"/>
</dbReference>
<dbReference type="Proteomes" id="UP000199542">
    <property type="component" value="Unassembled WGS sequence"/>
</dbReference>
<dbReference type="AlphaFoldDB" id="A0A1G4U5G8"/>
<evidence type="ECO:0000259" key="3">
    <source>
        <dbReference type="PROSITE" id="PS51186"/>
    </source>
</evidence>
<evidence type="ECO:0000313" key="5">
    <source>
        <dbReference type="Proteomes" id="UP000199542"/>
    </source>
</evidence>
<evidence type="ECO:0000256" key="2">
    <source>
        <dbReference type="ARBA" id="ARBA00023315"/>
    </source>
</evidence>
<keyword evidence="1 4" id="KW-0808">Transferase</keyword>
<dbReference type="CDD" id="cd04301">
    <property type="entry name" value="NAT_SF"/>
    <property type="match status" value="1"/>
</dbReference>
<dbReference type="Gene3D" id="3.40.630.30">
    <property type="match status" value="1"/>
</dbReference>
<dbReference type="Pfam" id="PF00583">
    <property type="entry name" value="Acetyltransf_1"/>
    <property type="match status" value="1"/>
</dbReference>
<gene>
    <name evidence="4" type="ORF">SAMN02927900_06159</name>
</gene>
<organism evidence="4 5">
    <name type="scientific">Rhizobium mongolense subsp. loessense</name>
    <dbReference type="NCBI Taxonomy" id="158890"/>
    <lineage>
        <taxon>Bacteria</taxon>
        <taxon>Pseudomonadati</taxon>
        <taxon>Pseudomonadota</taxon>
        <taxon>Alphaproteobacteria</taxon>
        <taxon>Hyphomicrobiales</taxon>
        <taxon>Rhizobiaceae</taxon>
        <taxon>Rhizobium/Agrobacterium group</taxon>
        <taxon>Rhizobium</taxon>
    </lineage>
</organism>
<dbReference type="PROSITE" id="PS51186">
    <property type="entry name" value="GNAT"/>
    <property type="match status" value="1"/>
</dbReference>
<dbReference type="SUPFAM" id="SSF55729">
    <property type="entry name" value="Acyl-CoA N-acyltransferases (Nat)"/>
    <property type="match status" value="1"/>
</dbReference>
<feature type="domain" description="N-acetyltransferase" evidence="3">
    <location>
        <begin position="1"/>
        <end position="137"/>
    </location>
</feature>
<evidence type="ECO:0000256" key="1">
    <source>
        <dbReference type="ARBA" id="ARBA00022679"/>
    </source>
</evidence>
<dbReference type="EMBL" id="FMTM01000018">
    <property type="protein sequence ID" value="SCW88890.1"/>
    <property type="molecule type" value="Genomic_DNA"/>
</dbReference>
<dbReference type="GO" id="GO:0016747">
    <property type="term" value="F:acyltransferase activity, transferring groups other than amino-acyl groups"/>
    <property type="evidence" value="ECO:0007669"/>
    <property type="project" value="InterPro"/>
</dbReference>
<proteinExistence type="predicted"/>
<name>A0A1G4U5G8_9HYPH</name>
<dbReference type="PANTHER" id="PTHR43420">
    <property type="entry name" value="ACETYLTRANSFERASE"/>
    <property type="match status" value="1"/>
</dbReference>
<accession>A0A1G4U5G8</accession>
<dbReference type="InterPro" id="IPR000182">
    <property type="entry name" value="GNAT_dom"/>
</dbReference>
<protein>
    <submittedName>
        <fullName evidence="4">Acetyltransferase (GNAT) family protein</fullName>
    </submittedName>
</protein>
<sequence>MEIHITDMPSDEDVAIIENGLIEFNKRHIGPSDRRPLAALVLDEHGEVVGGLLGLTARGWLVIDTLFVPEELRGQGIATRLLETAENEARQRGCHGAWLDTVNADASRLYQKCGYRSFGKLDDLPKGHNLVFMSKSL</sequence>
<reference evidence="4 5" key="1">
    <citation type="submission" date="2016-10" db="EMBL/GenBank/DDBJ databases">
        <authorList>
            <person name="de Groot N.N."/>
        </authorList>
    </citation>
    <scope>NUCLEOTIDE SEQUENCE [LARGE SCALE GENOMIC DNA]</scope>
    <source>
        <strain evidence="4 5">CGMCC 1.3401</strain>
    </source>
</reference>
<evidence type="ECO:0000313" key="4">
    <source>
        <dbReference type="EMBL" id="SCW88890.1"/>
    </source>
</evidence>
<keyword evidence="2" id="KW-0012">Acyltransferase</keyword>